<evidence type="ECO:0000313" key="1">
    <source>
        <dbReference type="EMBL" id="MBE9039817.1"/>
    </source>
</evidence>
<keyword evidence="2" id="KW-1185">Reference proteome</keyword>
<evidence type="ECO:0000313" key="2">
    <source>
        <dbReference type="Proteomes" id="UP000621799"/>
    </source>
</evidence>
<protein>
    <submittedName>
        <fullName evidence="1">Uncharacterized protein</fullName>
    </submittedName>
</protein>
<accession>A0A928Z5Z2</accession>
<organism evidence="1 2">
    <name type="scientific">Zarconia navalis LEGE 11467</name>
    <dbReference type="NCBI Taxonomy" id="1828826"/>
    <lineage>
        <taxon>Bacteria</taxon>
        <taxon>Bacillati</taxon>
        <taxon>Cyanobacteriota</taxon>
        <taxon>Cyanophyceae</taxon>
        <taxon>Oscillatoriophycideae</taxon>
        <taxon>Oscillatoriales</taxon>
        <taxon>Oscillatoriales incertae sedis</taxon>
        <taxon>Zarconia</taxon>
        <taxon>Zarconia navalis</taxon>
    </lineage>
</organism>
<dbReference type="AlphaFoldDB" id="A0A928Z5Z2"/>
<proteinExistence type="predicted"/>
<dbReference type="Proteomes" id="UP000621799">
    <property type="component" value="Unassembled WGS sequence"/>
</dbReference>
<gene>
    <name evidence="1" type="ORF">IQ235_03295</name>
</gene>
<dbReference type="EMBL" id="JADEXN010000034">
    <property type="protein sequence ID" value="MBE9039817.1"/>
    <property type="molecule type" value="Genomic_DNA"/>
</dbReference>
<reference evidence="1" key="1">
    <citation type="submission" date="2020-10" db="EMBL/GenBank/DDBJ databases">
        <authorList>
            <person name="Castelo-Branco R."/>
            <person name="Eusebio N."/>
            <person name="Adriana R."/>
            <person name="Vieira A."/>
            <person name="Brugerolle De Fraissinette N."/>
            <person name="Rezende De Castro R."/>
            <person name="Schneider M.P."/>
            <person name="Vasconcelos V."/>
            <person name="Leao P.N."/>
        </authorList>
    </citation>
    <scope>NUCLEOTIDE SEQUENCE</scope>
    <source>
        <strain evidence="1">LEGE 11467</strain>
    </source>
</reference>
<comment type="caution">
    <text evidence="1">The sequence shown here is derived from an EMBL/GenBank/DDBJ whole genome shotgun (WGS) entry which is preliminary data.</text>
</comment>
<sequence>MGRIMMGYWVGVIPGALPRPAKLVWLSNDRSLFAIHDPFVLLIPSSYGLPITVSRLDRLKTCFESIQAQLEFDNQGR</sequence>
<name>A0A928Z5Z2_9CYAN</name>